<organism evidence="5 6">
    <name type="scientific">Meloidogyne graminicola</name>
    <dbReference type="NCBI Taxonomy" id="189291"/>
    <lineage>
        <taxon>Eukaryota</taxon>
        <taxon>Metazoa</taxon>
        <taxon>Ecdysozoa</taxon>
        <taxon>Nematoda</taxon>
        <taxon>Chromadorea</taxon>
        <taxon>Rhabditida</taxon>
        <taxon>Tylenchina</taxon>
        <taxon>Tylenchomorpha</taxon>
        <taxon>Tylenchoidea</taxon>
        <taxon>Meloidogynidae</taxon>
        <taxon>Meloidogyninae</taxon>
        <taxon>Meloidogyne</taxon>
    </lineage>
</organism>
<evidence type="ECO:0000256" key="2">
    <source>
        <dbReference type="ARBA" id="ARBA00023242"/>
    </source>
</evidence>
<dbReference type="InterPro" id="IPR051219">
    <property type="entry name" value="Heterochromatin_chromo-domain"/>
</dbReference>
<dbReference type="PROSITE" id="PS00598">
    <property type="entry name" value="CHROMO_1"/>
    <property type="match status" value="1"/>
</dbReference>
<dbReference type="GO" id="GO:0005634">
    <property type="term" value="C:nucleus"/>
    <property type="evidence" value="ECO:0007669"/>
    <property type="project" value="UniProtKB-SubCell"/>
</dbReference>
<name>A0A8T0A2M9_9BILA</name>
<feature type="compositionally biased region" description="Acidic residues" evidence="3">
    <location>
        <begin position="1"/>
        <end position="10"/>
    </location>
</feature>
<dbReference type="CDD" id="cd00024">
    <property type="entry name" value="CD_CSD"/>
    <property type="match status" value="1"/>
</dbReference>
<reference evidence="5" key="1">
    <citation type="journal article" date="2020" name="Ecol. Evol.">
        <title>Genome structure and content of the rice root-knot nematode (Meloidogyne graminicola).</title>
        <authorList>
            <person name="Phan N.T."/>
            <person name="Danchin E.G.J."/>
            <person name="Klopp C."/>
            <person name="Perfus-Barbeoch L."/>
            <person name="Kozlowski D.K."/>
            <person name="Koutsovoulos G.D."/>
            <person name="Lopez-Roques C."/>
            <person name="Bouchez O."/>
            <person name="Zahm M."/>
            <person name="Besnard G."/>
            <person name="Bellafiore S."/>
        </authorList>
    </citation>
    <scope>NUCLEOTIDE SEQUENCE</scope>
    <source>
        <strain evidence="5">VN-18</strain>
    </source>
</reference>
<dbReference type="PRINTS" id="PR00504">
    <property type="entry name" value="CHROMODOMAIN"/>
</dbReference>
<dbReference type="EMBL" id="JABEBT010000003">
    <property type="protein sequence ID" value="KAF7639810.1"/>
    <property type="molecule type" value="Genomic_DNA"/>
</dbReference>
<dbReference type="InterPro" id="IPR023779">
    <property type="entry name" value="Chromodomain_CS"/>
</dbReference>
<evidence type="ECO:0000259" key="4">
    <source>
        <dbReference type="PROSITE" id="PS50013"/>
    </source>
</evidence>
<feature type="region of interest" description="Disordered" evidence="3">
    <location>
        <begin position="80"/>
        <end position="170"/>
    </location>
</feature>
<dbReference type="OrthoDB" id="5843976at2759"/>
<feature type="compositionally biased region" description="Low complexity" evidence="3">
    <location>
        <begin position="281"/>
        <end position="292"/>
    </location>
</feature>
<proteinExistence type="predicted"/>
<protein>
    <submittedName>
        <fullName evidence="5">Chromo domain-containing protein</fullName>
    </submittedName>
</protein>
<feature type="region of interest" description="Disordered" evidence="3">
    <location>
        <begin position="266"/>
        <end position="293"/>
    </location>
</feature>
<accession>A0A8T0A2M9</accession>
<feature type="compositionally biased region" description="Acidic residues" evidence="3">
    <location>
        <begin position="119"/>
        <end position="128"/>
    </location>
</feature>
<feature type="domain" description="Chromo" evidence="4">
    <location>
        <begin position="32"/>
        <end position="91"/>
    </location>
</feature>
<dbReference type="SUPFAM" id="SSF54160">
    <property type="entry name" value="Chromo domain-like"/>
    <property type="match status" value="1"/>
</dbReference>
<comment type="caution">
    <text evidence="5">The sequence shown here is derived from an EMBL/GenBank/DDBJ whole genome shotgun (WGS) entry which is preliminary data.</text>
</comment>
<dbReference type="AlphaFoldDB" id="A0A8T0A2M9"/>
<comment type="subcellular location">
    <subcellularLocation>
        <location evidence="1">Nucleus</location>
    </subcellularLocation>
</comment>
<dbReference type="InterPro" id="IPR023780">
    <property type="entry name" value="Chromo_domain"/>
</dbReference>
<feature type="region of interest" description="Disordered" evidence="3">
    <location>
        <begin position="1"/>
        <end position="24"/>
    </location>
</feature>
<evidence type="ECO:0000313" key="6">
    <source>
        <dbReference type="Proteomes" id="UP000605970"/>
    </source>
</evidence>
<dbReference type="InterPro" id="IPR017984">
    <property type="entry name" value="Chromo_dom_subgr"/>
</dbReference>
<dbReference type="InterPro" id="IPR016197">
    <property type="entry name" value="Chromo-like_dom_sf"/>
</dbReference>
<feature type="compositionally biased region" description="Low complexity" evidence="3">
    <location>
        <begin position="160"/>
        <end position="170"/>
    </location>
</feature>
<dbReference type="InterPro" id="IPR000953">
    <property type="entry name" value="Chromo/chromo_shadow_dom"/>
</dbReference>
<dbReference type="SMART" id="SM00298">
    <property type="entry name" value="CHROMO"/>
    <property type="match status" value="1"/>
</dbReference>
<sequence length="485" mass="54777">MVDVADEEIDVVTTEETGSIPPEDDYELDEEYEVEKILKQKKTKHGILYLVKWKGYSSDHDSWEPEENLSGAKEALDAFFGEQRKSKKKGVKRSAGETSRTPKRVKSITPESVKNGEVSGEDDDDEFIVDSSNKRNNKQSQKGKGTSVTASAKKKQAGTSRDNNFSSSDSRIGTIRNQAMIMNILLKFKIYKTKSIVDTPRRKNNVFNDWLDSDEEDERRSASEGKNINNNNDIKKNENEELKINSSEENEEEKIKIISNNIEIEKDNNLTIDSPPPPTDPEGNGNNNTNGTVVKSFSSLLSNISEQNNNLSSISTKELLQNEKQKKSNKKEREVSIMTGGKKPSSSEFRIDVMFRDNVGKLKLVANMGTLSECQITINAQLEKELASFLKTKIKPGGRKSKSVSDDDINKKKKEEIPPFIYLFFCLFLSKNATIIIFLNKKFGGEGNLFRHLKLIPKTLDVSVRRFNAENFSYVLCPKYSPPTR</sequence>
<dbReference type="Pfam" id="PF00385">
    <property type="entry name" value="Chromo"/>
    <property type="match status" value="1"/>
</dbReference>
<dbReference type="PANTHER" id="PTHR22812">
    <property type="entry name" value="CHROMOBOX PROTEIN"/>
    <property type="match status" value="1"/>
</dbReference>
<dbReference type="Gene3D" id="2.40.50.40">
    <property type="match status" value="1"/>
</dbReference>
<feature type="compositionally biased region" description="Basic and acidic residues" evidence="3">
    <location>
        <begin position="320"/>
        <end position="335"/>
    </location>
</feature>
<feature type="compositionally biased region" description="Polar residues" evidence="3">
    <location>
        <begin position="138"/>
        <end position="150"/>
    </location>
</feature>
<evidence type="ECO:0000256" key="3">
    <source>
        <dbReference type="SAM" id="MobiDB-lite"/>
    </source>
</evidence>
<evidence type="ECO:0000313" key="5">
    <source>
        <dbReference type="EMBL" id="KAF7639810.1"/>
    </source>
</evidence>
<feature type="region of interest" description="Disordered" evidence="3">
    <location>
        <begin position="214"/>
        <end position="234"/>
    </location>
</feature>
<keyword evidence="2" id="KW-0539">Nucleus</keyword>
<dbReference type="PROSITE" id="PS50013">
    <property type="entry name" value="CHROMO_2"/>
    <property type="match status" value="1"/>
</dbReference>
<dbReference type="Proteomes" id="UP000605970">
    <property type="component" value="Unassembled WGS sequence"/>
</dbReference>
<feature type="region of interest" description="Disordered" evidence="3">
    <location>
        <begin position="315"/>
        <end position="343"/>
    </location>
</feature>
<evidence type="ECO:0000256" key="1">
    <source>
        <dbReference type="ARBA" id="ARBA00004123"/>
    </source>
</evidence>
<gene>
    <name evidence="5" type="ORF">Mgra_00000730</name>
</gene>
<keyword evidence="6" id="KW-1185">Reference proteome</keyword>